<accession>A0ABW1TVR7</accession>
<evidence type="ECO:0000256" key="3">
    <source>
        <dbReference type="ARBA" id="ARBA00022692"/>
    </source>
</evidence>
<evidence type="ECO:0000259" key="7">
    <source>
        <dbReference type="PROSITE" id="PS50850"/>
    </source>
</evidence>
<feature type="transmembrane region" description="Helical" evidence="6">
    <location>
        <begin position="203"/>
        <end position="226"/>
    </location>
</feature>
<sequence length="400" mass="41383">MPIALLALTISAFAIGTTEFVIVGLLPTVAADLNIGLPSAGLLVSLYALGVAIGAPVLTALTGKLPRKTLLLGLMALFTLGNLLAWQAPGYNSLIAARILTGLAHGVFFSIGSTIATGLVPKEKAASAIAIMFTGLTVALVTGVPLGTFIGQHFGWRETFLAVSALGAIAFVVSLLFIPRSIRHTPPASLTQQFKVLAQPRLLLVYATTAVGYGGSFIPFTFLAPILQQAGFGAGAVGWVMLVYGVSVAAGNIWGGKLADRKGPIAALKLIFALLAAVLLVFNFTAPHPWLAVSTVFLWGAVAFGNVPGLQVYVVRQAERHTPQAVDVASGLNIAAFNLGIAFAAWAGGLVVTHLGLMHTPWIGALVVLGALALTYWSGRLDVREGFAPRAAGNSPAVAH</sequence>
<evidence type="ECO:0000256" key="6">
    <source>
        <dbReference type="SAM" id="Phobius"/>
    </source>
</evidence>
<dbReference type="InterPro" id="IPR050189">
    <property type="entry name" value="MFS_Efflux_Transporters"/>
</dbReference>
<feature type="domain" description="Major facilitator superfamily (MFS) profile" evidence="7">
    <location>
        <begin position="4"/>
        <end position="382"/>
    </location>
</feature>
<feature type="transmembrane region" description="Helical" evidence="6">
    <location>
        <begin position="128"/>
        <end position="154"/>
    </location>
</feature>
<keyword evidence="2" id="KW-1003">Cell membrane</keyword>
<dbReference type="Pfam" id="PF07690">
    <property type="entry name" value="MFS_1"/>
    <property type="match status" value="1"/>
</dbReference>
<comment type="subcellular location">
    <subcellularLocation>
        <location evidence="1">Cell membrane</location>
        <topology evidence="1">Multi-pass membrane protein</topology>
    </subcellularLocation>
</comment>
<evidence type="ECO:0000256" key="1">
    <source>
        <dbReference type="ARBA" id="ARBA00004651"/>
    </source>
</evidence>
<keyword evidence="5 6" id="KW-0472">Membrane</keyword>
<dbReference type="InterPro" id="IPR020846">
    <property type="entry name" value="MFS_dom"/>
</dbReference>
<keyword evidence="9" id="KW-1185">Reference proteome</keyword>
<feature type="transmembrane region" description="Helical" evidence="6">
    <location>
        <begin position="290"/>
        <end position="314"/>
    </location>
</feature>
<evidence type="ECO:0000256" key="5">
    <source>
        <dbReference type="ARBA" id="ARBA00023136"/>
    </source>
</evidence>
<dbReference type="PANTHER" id="PTHR43124">
    <property type="entry name" value="PURINE EFFLUX PUMP PBUE"/>
    <property type="match status" value="1"/>
</dbReference>
<dbReference type="InterPro" id="IPR011701">
    <property type="entry name" value="MFS"/>
</dbReference>
<keyword evidence="3 6" id="KW-0812">Transmembrane</keyword>
<feature type="transmembrane region" description="Helical" evidence="6">
    <location>
        <begin position="232"/>
        <end position="254"/>
    </location>
</feature>
<evidence type="ECO:0000256" key="2">
    <source>
        <dbReference type="ARBA" id="ARBA00022475"/>
    </source>
</evidence>
<dbReference type="Gene3D" id="1.20.1250.20">
    <property type="entry name" value="MFS general substrate transporter like domains"/>
    <property type="match status" value="1"/>
</dbReference>
<dbReference type="InterPro" id="IPR001958">
    <property type="entry name" value="Tet-R_TetA/multi-R_MdtG-like"/>
</dbReference>
<feature type="transmembrane region" description="Helical" evidence="6">
    <location>
        <begin position="266"/>
        <end position="284"/>
    </location>
</feature>
<dbReference type="SUPFAM" id="SSF103473">
    <property type="entry name" value="MFS general substrate transporter"/>
    <property type="match status" value="1"/>
</dbReference>
<dbReference type="RefSeq" id="WP_371437324.1">
    <property type="nucleotide sequence ID" value="NZ_JBHSRS010000018.1"/>
</dbReference>
<dbReference type="PANTHER" id="PTHR43124:SF8">
    <property type="entry name" value="INNER MEMBRANE TRANSPORT PROTEIN YDHP"/>
    <property type="match status" value="1"/>
</dbReference>
<feature type="transmembrane region" description="Helical" evidence="6">
    <location>
        <begin position="326"/>
        <end position="347"/>
    </location>
</feature>
<evidence type="ECO:0000313" key="9">
    <source>
        <dbReference type="Proteomes" id="UP001596270"/>
    </source>
</evidence>
<protein>
    <submittedName>
        <fullName evidence="8">MFS transporter</fullName>
    </submittedName>
</protein>
<organism evidence="8 9">
    <name type="scientific">Polaromonas aquatica</name>
    <dbReference type="NCBI Taxonomy" id="332657"/>
    <lineage>
        <taxon>Bacteria</taxon>
        <taxon>Pseudomonadati</taxon>
        <taxon>Pseudomonadota</taxon>
        <taxon>Betaproteobacteria</taxon>
        <taxon>Burkholderiales</taxon>
        <taxon>Comamonadaceae</taxon>
        <taxon>Polaromonas</taxon>
    </lineage>
</organism>
<feature type="transmembrane region" description="Helical" evidence="6">
    <location>
        <begin position="359"/>
        <end position="377"/>
    </location>
</feature>
<evidence type="ECO:0000313" key="8">
    <source>
        <dbReference type="EMBL" id="MFC6281716.1"/>
    </source>
</evidence>
<dbReference type="Proteomes" id="UP001596270">
    <property type="component" value="Unassembled WGS sequence"/>
</dbReference>
<evidence type="ECO:0000256" key="4">
    <source>
        <dbReference type="ARBA" id="ARBA00022989"/>
    </source>
</evidence>
<feature type="transmembrane region" description="Helical" evidence="6">
    <location>
        <begin position="70"/>
        <end position="89"/>
    </location>
</feature>
<dbReference type="CDD" id="cd17324">
    <property type="entry name" value="MFS_NepI_like"/>
    <property type="match status" value="1"/>
</dbReference>
<feature type="transmembrane region" description="Helical" evidence="6">
    <location>
        <begin position="95"/>
        <end position="116"/>
    </location>
</feature>
<feature type="transmembrane region" description="Helical" evidence="6">
    <location>
        <begin position="38"/>
        <end position="58"/>
    </location>
</feature>
<gene>
    <name evidence="8" type="ORF">ACFQND_10780</name>
</gene>
<keyword evidence="4 6" id="KW-1133">Transmembrane helix</keyword>
<feature type="transmembrane region" description="Helical" evidence="6">
    <location>
        <begin position="160"/>
        <end position="182"/>
    </location>
</feature>
<dbReference type="PROSITE" id="PS50850">
    <property type="entry name" value="MFS"/>
    <property type="match status" value="1"/>
</dbReference>
<comment type="caution">
    <text evidence="8">The sequence shown here is derived from an EMBL/GenBank/DDBJ whole genome shotgun (WGS) entry which is preliminary data.</text>
</comment>
<reference evidence="9" key="1">
    <citation type="journal article" date="2019" name="Int. J. Syst. Evol. Microbiol.">
        <title>The Global Catalogue of Microorganisms (GCM) 10K type strain sequencing project: providing services to taxonomists for standard genome sequencing and annotation.</title>
        <authorList>
            <consortium name="The Broad Institute Genomics Platform"/>
            <consortium name="The Broad Institute Genome Sequencing Center for Infectious Disease"/>
            <person name="Wu L."/>
            <person name="Ma J."/>
        </authorList>
    </citation>
    <scope>NUCLEOTIDE SEQUENCE [LARGE SCALE GENOMIC DNA]</scope>
    <source>
        <strain evidence="9">CCUG 39402</strain>
    </source>
</reference>
<dbReference type="PRINTS" id="PR01035">
    <property type="entry name" value="TCRTETA"/>
</dbReference>
<dbReference type="InterPro" id="IPR036259">
    <property type="entry name" value="MFS_trans_sf"/>
</dbReference>
<name>A0ABW1TVR7_9BURK</name>
<proteinExistence type="predicted"/>
<dbReference type="EMBL" id="JBHSRS010000018">
    <property type="protein sequence ID" value="MFC6281716.1"/>
    <property type="molecule type" value="Genomic_DNA"/>
</dbReference>